<keyword evidence="4" id="KW-1185">Reference proteome</keyword>
<dbReference type="HOGENOM" id="CLU_1987856_0_0_11"/>
<sequence length="115" mass="13021">MAWSTRELAELAGTTVNAIRHYHRIGLLEEPQRRQNGYKQYGDEQLVRLRRIRLLVELGVPLARIAELGLDEALAPAVLREIDADHSAEVERLQRARCAIAVLLRDEAPSERSSV</sequence>
<dbReference type="CDD" id="cd00592">
    <property type="entry name" value="HTH_MerR-like"/>
    <property type="match status" value="1"/>
</dbReference>
<dbReference type="RefSeq" id="WP_051570456.1">
    <property type="nucleotide sequence ID" value="NZ_KK073874.1"/>
</dbReference>
<dbReference type="AlphaFoldDB" id="A0A010ZYR2"/>
<dbReference type="PRINTS" id="PR00040">
    <property type="entry name" value="HTHMERR"/>
</dbReference>
<dbReference type="GO" id="GO:0003677">
    <property type="term" value="F:DNA binding"/>
    <property type="evidence" value="ECO:0007669"/>
    <property type="project" value="UniProtKB-KW"/>
</dbReference>
<dbReference type="SMART" id="SM00422">
    <property type="entry name" value="HTH_MERR"/>
    <property type="match status" value="1"/>
</dbReference>
<dbReference type="PANTHER" id="PTHR30204:SF93">
    <property type="entry name" value="HTH MERR-TYPE DOMAIN-CONTAINING PROTEIN"/>
    <property type="match status" value="1"/>
</dbReference>
<keyword evidence="1" id="KW-0238">DNA-binding</keyword>
<dbReference type="Proteomes" id="UP000021053">
    <property type="component" value="Unassembled WGS sequence"/>
</dbReference>
<dbReference type="InterPro" id="IPR000551">
    <property type="entry name" value="MerR-type_HTH_dom"/>
</dbReference>
<dbReference type="SUPFAM" id="SSF46955">
    <property type="entry name" value="Putative DNA-binding domain"/>
    <property type="match status" value="1"/>
</dbReference>
<dbReference type="EMBL" id="JFBT01000001">
    <property type="protein sequence ID" value="EXG82342.1"/>
    <property type="molecule type" value="Genomic_DNA"/>
</dbReference>
<reference evidence="3 4" key="1">
    <citation type="submission" date="2013-07" db="EMBL/GenBank/DDBJ databases">
        <authorList>
            <consortium name="DOE Joint Genome Institute"/>
            <person name="Eisen J."/>
            <person name="Huntemann M."/>
            <person name="Han J."/>
            <person name="Chen A."/>
            <person name="Kyrpides N."/>
            <person name="Mavromatis K."/>
            <person name="Markowitz V."/>
            <person name="Palaniappan K."/>
            <person name="Ivanova N."/>
            <person name="Schaumberg A."/>
            <person name="Pati A."/>
            <person name="Liolios K."/>
            <person name="Nordberg H.P."/>
            <person name="Cantor M.N."/>
            <person name="Hua S.X."/>
            <person name="Woyke T."/>
        </authorList>
    </citation>
    <scope>NUCLEOTIDE SEQUENCE [LARGE SCALE GENOMIC DNA]</scope>
    <source>
        <strain evidence="3 4">DSM 44712</strain>
    </source>
</reference>
<name>A0A010ZYR2_9ACTN</name>
<proteinExistence type="predicted"/>
<dbReference type="Pfam" id="PF13411">
    <property type="entry name" value="MerR_1"/>
    <property type="match status" value="1"/>
</dbReference>
<dbReference type="PROSITE" id="PS50937">
    <property type="entry name" value="HTH_MERR_2"/>
    <property type="match status" value="1"/>
</dbReference>
<dbReference type="OrthoDB" id="4569196at2"/>
<dbReference type="PATRIC" id="fig|927661.3.peg.3473"/>
<dbReference type="InterPro" id="IPR009061">
    <property type="entry name" value="DNA-bd_dom_put_sf"/>
</dbReference>
<dbReference type="PANTHER" id="PTHR30204">
    <property type="entry name" value="REDOX-CYCLING DRUG-SENSING TRANSCRIPTIONAL ACTIVATOR SOXR"/>
    <property type="match status" value="1"/>
</dbReference>
<evidence type="ECO:0000313" key="4">
    <source>
        <dbReference type="Proteomes" id="UP000021053"/>
    </source>
</evidence>
<accession>A0A010ZYR2</accession>
<protein>
    <submittedName>
        <fullName evidence="3">Putative transcriptional regulator</fullName>
    </submittedName>
</protein>
<evidence type="ECO:0000256" key="1">
    <source>
        <dbReference type="ARBA" id="ARBA00023125"/>
    </source>
</evidence>
<feature type="domain" description="HTH merR-type" evidence="2">
    <location>
        <begin position="2"/>
        <end position="71"/>
    </location>
</feature>
<comment type="caution">
    <text evidence="3">The sequence shown here is derived from an EMBL/GenBank/DDBJ whole genome shotgun (WGS) entry which is preliminary data.</text>
</comment>
<evidence type="ECO:0000259" key="2">
    <source>
        <dbReference type="PROSITE" id="PS50937"/>
    </source>
</evidence>
<dbReference type="GO" id="GO:0003700">
    <property type="term" value="F:DNA-binding transcription factor activity"/>
    <property type="evidence" value="ECO:0007669"/>
    <property type="project" value="InterPro"/>
</dbReference>
<evidence type="ECO:0000313" key="3">
    <source>
        <dbReference type="EMBL" id="EXG82342.1"/>
    </source>
</evidence>
<organism evidence="3 4">
    <name type="scientific">Cryptosporangium arvum DSM 44712</name>
    <dbReference type="NCBI Taxonomy" id="927661"/>
    <lineage>
        <taxon>Bacteria</taxon>
        <taxon>Bacillati</taxon>
        <taxon>Actinomycetota</taxon>
        <taxon>Actinomycetes</taxon>
        <taxon>Cryptosporangiales</taxon>
        <taxon>Cryptosporangiaceae</taxon>
        <taxon>Cryptosporangium</taxon>
    </lineage>
</organism>
<dbReference type="Gene3D" id="1.10.1660.10">
    <property type="match status" value="1"/>
</dbReference>
<gene>
    <name evidence="3" type="ORF">CryarDRAFT_3515</name>
</gene>
<dbReference type="InterPro" id="IPR047057">
    <property type="entry name" value="MerR_fam"/>
</dbReference>